<name>A0ABR5SK61_9BACT</name>
<gene>
    <name evidence="8" type="primary">moeA</name>
    <name evidence="8" type="ORF">ASN18_0595</name>
</gene>
<dbReference type="EMBL" id="LNQR01000023">
    <property type="protein sequence ID" value="KWT92042.1"/>
    <property type="molecule type" value="Genomic_DNA"/>
</dbReference>
<dbReference type="InterPro" id="IPR005110">
    <property type="entry name" value="MoeA_linker/N"/>
</dbReference>
<dbReference type="CDD" id="cd00887">
    <property type="entry name" value="MoeA"/>
    <property type="match status" value="1"/>
</dbReference>
<dbReference type="SUPFAM" id="SSF53218">
    <property type="entry name" value="Molybdenum cofactor biosynthesis proteins"/>
    <property type="match status" value="1"/>
</dbReference>
<evidence type="ECO:0000256" key="2">
    <source>
        <dbReference type="ARBA" id="ARBA00005046"/>
    </source>
</evidence>
<dbReference type="InterPro" id="IPR036688">
    <property type="entry name" value="MoeA_C_domain_IV_sf"/>
</dbReference>
<dbReference type="PANTHER" id="PTHR10192:SF5">
    <property type="entry name" value="GEPHYRIN"/>
    <property type="match status" value="1"/>
</dbReference>
<keyword evidence="6" id="KW-0460">Magnesium</keyword>
<dbReference type="RefSeq" id="WP_085051124.1">
    <property type="nucleotide sequence ID" value="NZ_LNQR01000023.1"/>
</dbReference>
<dbReference type="InterPro" id="IPR036425">
    <property type="entry name" value="MoaB/Mog-like_dom_sf"/>
</dbReference>
<reference evidence="8 9" key="1">
    <citation type="submission" date="2015-11" db="EMBL/GenBank/DDBJ databases">
        <authorList>
            <person name="Lin W."/>
        </authorList>
    </citation>
    <scope>NUCLEOTIDE SEQUENCE [LARGE SCALE GENOMIC DNA]</scope>
    <source>
        <strain evidence="8 9">HCH-1</strain>
    </source>
</reference>
<dbReference type="Proteomes" id="UP000060487">
    <property type="component" value="Unassembled WGS sequence"/>
</dbReference>
<comment type="function">
    <text evidence="1 6">Catalyzes the insertion of molybdate into adenylated molybdopterin with the concomitant release of AMP.</text>
</comment>
<dbReference type="SMART" id="SM00852">
    <property type="entry name" value="MoCF_biosynth"/>
    <property type="match status" value="1"/>
</dbReference>
<dbReference type="SUPFAM" id="SSF63882">
    <property type="entry name" value="MoeA N-terminal region -like"/>
    <property type="match status" value="1"/>
</dbReference>
<dbReference type="InterPro" id="IPR038987">
    <property type="entry name" value="MoeA-like"/>
</dbReference>
<dbReference type="Gene3D" id="3.90.105.10">
    <property type="entry name" value="Molybdopterin biosynthesis moea protein, domain 2"/>
    <property type="match status" value="1"/>
</dbReference>
<dbReference type="Gene3D" id="2.40.340.10">
    <property type="entry name" value="MoeA, C-terminal, domain IV"/>
    <property type="match status" value="1"/>
</dbReference>
<keyword evidence="6 8" id="KW-0808">Transferase</keyword>
<dbReference type="InterPro" id="IPR001453">
    <property type="entry name" value="MoaB/Mog_dom"/>
</dbReference>
<evidence type="ECO:0000256" key="5">
    <source>
        <dbReference type="ARBA" id="ARBA00047317"/>
    </source>
</evidence>
<dbReference type="Gene3D" id="2.170.190.11">
    <property type="entry name" value="Molybdopterin biosynthesis moea protein, domain 3"/>
    <property type="match status" value="1"/>
</dbReference>
<dbReference type="InterPro" id="IPR036135">
    <property type="entry name" value="MoeA_linker/N_sf"/>
</dbReference>
<evidence type="ECO:0000256" key="6">
    <source>
        <dbReference type="RuleBase" id="RU365090"/>
    </source>
</evidence>
<comment type="catalytic activity">
    <reaction evidence="5">
        <text>adenylyl-molybdopterin + molybdate = Mo-molybdopterin + AMP + H(+)</text>
        <dbReference type="Rhea" id="RHEA:35047"/>
        <dbReference type="ChEBI" id="CHEBI:15378"/>
        <dbReference type="ChEBI" id="CHEBI:36264"/>
        <dbReference type="ChEBI" id="CHEBI:62727"/>
        <dbReference type="ChEBI" id="CHEBI:71302"/>
        <dbReference type="ChEBI" id="CHEBI:456215"/>
        <dbReference type="EC" id="2.10.1.1"/>
    </reaction>
</comment>
<dbReference type="Pfam" id="PF03453">
    <property type="entry name" value="MoeA_N"/>
    <property type="match status" value="1"/>
</dbReference>
<dbReference type="InterPro" id="IPR005111">
    <property type="entry name" value="MoeA_C_domain_IV"/>
</dbReference>
<keyword evidence="6" id="KW-0500">Molybdenum</keyword>
<evidence type="ECO:0000256" key="1">
    <source>
        <dbReference type="ARBA" id="ARBA00002901"/>
    </source>
</evidence>
<dbReference type="Pfam" id="PF03454">
    <property type="entry name" value="MoeA_C"/>
    <property type="match status" value="1"/>
</dbReference>
<dbReference type="NCBIfam" id="TIGR00177">
    <property type="entry name" value="molyb_syn"/>
    <property type="match status" value="1"/>
</dbReference>
<sequence length="414" mass="44379">MIDMLGRGDVIPLQKALELLDNVAVVIPEKERMPVEDICGRILAETITSAEDVPHFARSTMDGYALRAEDTFGVTETLPAYIKITNEVFMGKTPNFYIKHGEAAKIPTGGMLPDGTDAVLMFEHTQPFGEADIEVLKALAPGDNVIQAGQDIHKGAVLLHPGHKLRPQDMGALCAVGISETWVYKRPVVSIISTGDEIIPPGVPLNGAEVRDINSYNLSGLLLNNGAVPARKGIFRDDYDTIHDIVTEAVKTSQMVLITGGSSVGTLDMTARIIDSLGRPGVVFHGVAVKPGKPLIAGSVNGIPVFGLPGHPAAVTVSFEVFIKPVLRRLKGELADESSKDILRARLTSNIASQPARTDFIWIKVLNNGGELFAQPLLSKSGLISALVQADGLIKIPAEKRGLQKGDEVIVRLF</sequence>
<dbReference type="SUPFAM" id="SSF63867">
    <property type="entry name" value="MoeA C-terminal domain-like"/>
    <property type="match status" value="1"/>
</dbReference>
<dbReference type="NCBIfam" id="NF045515">
    <property type="entry name" value="Glp_gephyrin"/>
    <property type="match status" value="1"/>
</dbReference>
<keyword evidence="4 6" id="KW-0501">Molybdenum cofactor biosynthesis</keyword>
<evidence type="ECO:0000313" key="8">
    <source>
        <dbReference type="EMBL" id="KWT92042.1"/>
    </source>
</evidence>
<proteinExistence type="inferred from homology"/>
<organism evidence="8 9">
    <name type="scientific">Candidatus Magnetominusculus xianensis</name>
    <dbReference type="NCBI Taxonomy" id="1748249"/>
    <lineage>
        <taxon>Bacteria</taxon>
        <taxon>Pseudomonadati</taxon>
        <taxon>Nitrospirota</taxon>
        <taxon>Nitrospiria</taxon>
        <taxon>Nitrospirales</taxon>
        <taxon>Nitrospiraceae</taxon>
        <taxon>Candidatus Magnetominusculus</taxon>
    </lineage>
</organism>
<evidence type="ECO:0000256" key="3">
    <source>
        <dbReference type="ARBA" id="ARBA00010763"/>
    </source>
</evidence>
<protein>
    <recommendedName>
        <fullName evidence="6">Molybdopterin molybdenumtransferase</fullName>
        <ecNumber evidence="6">2.10.1.1</ecNumber>
    </recommendedName>
</protein>
<evidence type="ECO:0000256" key="4">
    <source>
        <dbReference type="ARBA" id="ARBA00023150"/>
    </source>
</evidence>
<comment type="caution">
    <text evidence="8">The sequence shown here is derived from an EMBL/GenBank/DDBJ whole genome shotgun (WGS) entry which is preliminary data.</text>
</comment>
<dbReference type="GO" id="GO:0061599">
    <property type="term" value="F:molybdopterin molybdotransferase activity"/>
    <property type="evidence" value="ECO:0007669"/>
    <property type="project" value="UniProtKB-EC"/>
</dbReference>
<keyword evidence="9" id="KW-1185">Reference proteome</keyword>
<comment type="cofactor">
    <cofactor evidence="6">
        <name>Mg(2+)</name>
        <dbReference type="ChEBI" id="CHEBI:18420"/>
    </cofactor>
</comment>
<accession>A0ABR5SK61</accession>
<dbReference type="Pfam" id="PF00994">
    <property type="entry name" value="MoCF_biosynth"/>
    <property type="match status" value="1"/>
</dbReference>
<dbReference type="Gene3D" id="3.40.980.10">
    <property type="entry name" value="MoaB/Mog-like domain"/>
    <property type="match status" value="1"/>
</dbReference>
<dbReference type="EC" id="2.10.1.1" evidence="6"/>
<dbReference type="PANTHER" id="PTHR10192">
    <property type="entry name" value="MOLYBDOPTERIN BIOSYNTHESIS PROTEIN"/>
    <property type="match status" value="1"/>
</dbReference>
<feature type="domain" description="MoaB/Mog" evidence="7">
    <location>
        <begin position="190"/>
        <end position="329"/>
    </location>
</feature>
<evidence type="ECO:0000259" key="7">
    <source>
        <dbReference type="SMART" id="SM00852"/>
    </source>
</evidence>
<comment type="similarity">
    <text evidence="3 6">Belongs to the MoeA family.</text>
</comment>
<comment type="pathway">
    <text evidence="2 6">Cofactor biosynthesis; molybdopterin biosynthesis.</text>
</comment>
<evidence type="ECO:0000313" key="9">
    <source>
        <dbReference type="Proteomes" id="UP000060487"/>
    </source>
</evidence>
<keyword evidence="6" id="KW-0479">Metal-binding</keyword>